<feature type="domain" description="F-box" evidence="1">
    <location>
        <begin position="14"/>
        <end position="63"/>
    </location>
</feature>
<reference evidence="2" key="1">
    <citation type="submission" date="2023-04" db="EMBL/GenBank/DDBJ databases">
        <title>Black Yeasts Isolated from many extreme environments.</title>
        <authorList>
            <person name="Coleine C."/>
            <person name="Stajich J.E."/>
            <person name="Selbmann L."/>
        </authorList>
    </citation>
    <scope>NUCLEOTIDE SEQUENCE</scope>
    <source>
        <strain evidence="2">CCFEE 5312</strain>
    </source>
</reference>
<evidence type="ECO:0000259" key="1">
    <source>
        <dbReference type="PROSITE" id="PS50181"/>
    </source>
</evidence>
<keyword evidence="3" id="KW-1185">Reference proteome</keyword>
<proteinExistence type="predicted"/>
<protein>
    <recommendedName>
        <fullName evidence="1">F-box domain-containing protein</fullName>
    </recommendedName>
</protein>
<sequence>MADNAEDTTSSMSTANITSLPAEITEKIAQLCDSEDLLALRQVNRDVSLKVFRTFVEFHFSERTFLLCHEPSLLKLDAITDDTRSEAAAHFAKALKKLVFCTNVLPKADHNIRRRKLEKQARCSLDSEDLRRLTNLDLLEQYVDPIEKKNYEGLLAWQQLVQNSNTDVHILTTVFSRLRQLSTAVEIKILDPYPHGDEMYPKFAGNSTGETLVQCEDSRPLRSIIEALSLSGLQVDKFSIATDSWLFKESGLSIAVGHTNRFLAGLKHFDLRLGLGGSQFVTRTSNSVSELSTIARSLETLSLGPEEGVLSHMYWTDLAETLSLEFPLLKVLRLRRCVLGPRGICDLMLRHKTLTTVHFQTSCFGRSGVLGMSAEDRLADREAFEKYNIKVVAEIKDSTGLELTHTTWTRPFGT</sequence>
<dbReference type="Proteomes" id="UP001271007">
    <property type="component" value="Unassembled WGS sequence"/>
</dbReference>
<gene>
    <name evidence="2" type="ORF">LTR09_011665</name>
</gene>
<dbReference type="EMBL" id="JAWDJX010000075">
    <property type="protein sequence ID" value="KAK3046914.1"/>
    <property type="molecule type" value="Genomic_DNA"/>
</dbReference>
<evidence type="ECO:0000313" key="2">
    <source>
        <dbReference type="EMBL" id="KAK3046914.1"/>
    </source>
</evidence>
<dbReference type="PROSITE" id="PS50181">
    <property type="entry name" value="FBOX"/>
    <property type="match status" value="1"/>
</dbReference>
<evidence type="ECO:0000313" key="3">
    <source>
        <dbReference type="Proteomes" id="UP001271007"/>
    </source>
</evidence>
<dbReference type="InterPro" id="IPR001810">
    <property type="entry name" value="F-box_dom"/>
</dbReference>
<name>A0AAJ0D5Y4_9PEZI</name>
<organism evidence="2 3">
    <name type="scientific">Extremus antarcticus</name>
    <dbReference type="NCBI Taxonomy" id="702011"/>
    <lineage>
        <taxon>Eukaryota</taxon>
        <taxon>Fungi</taxon>
        <taxon>Dikarya</taxon>
        <taxon>Ascomycota</taxon>
        <taxon>Pezizomycotina</taxon>
        <taxon>Dothideomycetes</taxon>
        <taxon>Dothideomycetidae</taxon>
        <taxon>Mycosphaerellales</taxon>
        <taxon>Extremaceae</taxon>
        <taxon>Extremus</taxon>
    </lineage>
</organism>
<comment type="caution">
    <text evidence="2">The sequence shown here is derived from an EMBL/GenBank/DDBJ whole genome shotgun (WGS) entry which is preliminary data.</text>
</comment>
<dbReference type="AlphaFoldDB" id="A0AAJ0D5Y4"/>
<accession>A0AAJ0D5Y4</accession>